<dbReference type="Proteomes" id="UP001268610">
    <property type="component" value="Unassembled WGS sequence"/>
</dbReference>
<evidence type="ECO:0000256" key="1">
    <source>
        <dbReference type="ARBA" id="ARBA00023002"/>
    </source>
</evidence>
<organism evidence="3 4">
    <name type="scientific">Rhizobium hidalgonense</name>
    <dbReference type="NCBI Taxonomy" id="1538159"/>
    <lineage>
        <taxon>Bacteria</taxon>
        <taxon>Pseudomonadati</taxon>
        <taxon>Pseudomonadota</taxon>
        <taxon>Alphaproteobacteria</taxon>
        <taxon>Hyphomicrobiales</taxon>
        <taxon>Rhizobiaceae</taxon>
        <taxon>Rhizobium/Agrobacterium group</taxon>
        <taxon>Rhizobium</taxon>
    </lineage>
</organism>
<dbReference type="PANTHER" id="PTHR13847:SF281">
    <property type="entry name" value="FAD DEPENDENT OXIDOREDUCTASE DOMAIN-CONTAINING PROTEIN"/>
    <property type="match status" value="1"/>
</dbReference>
<comment type="caution">
    <text evidence="3">The sequence shown here is derived from an EMBL/GenBank/DDBJ whole genome shotgun (WGS) entry which is preliminary data.</text>
</comment>
<accession>A0AAJ2H2Y3</accession>
<gene>
    <name evidence="3" type="ORF">RJJ65_35070</name>
</gene>
<protein>
    <submittedName>
        <fullName evidence="3">FAD-binding oxidoreductase</fullName>
        <ecNumber evidence="3">1.-.-.-</ecNumber>
    </submittedName>
</protein>
<dbReference type="GO" id="GO:0016491">
    <property type="term" value="F:oxidoreductase activity"/>
    <property type="evidence" value="ECO:0007669"/>
    <property type="project" value="UniProtKB-KW"/>
</dbReference>
<dbReference type="InterPro" id="IPR006076">
    <property type="entry name" value="FAD-dep_OxRdtase"/>
</dbReference>
<feature type="non-terminal residue" evidence="3">
    <location>
        <position position="113"/>
    </location>
</feature>
<dbReference type="RefSeq" id="WP_310865946.1">
    <property type="nucleotide sequence ID" value="NZ_JAVLSF010000162.1"/>
</dbReference>
<dbReference type="EC" id="1.-.-.-" evidence="3"/>
<dbReference type="SUPFAM" id="SSF51905">
    <property type="entry name" value="FAD/NAD(P)-binding domain"/>
    <property type="match status" value="1"/>
</dbReference>
<dbReference type="GO" id="GO:0005737">
    <property type="term" value="C:cytoplasm"/>
    <property type="evidence" value="ECO:0007669"/>
    <property type="project" value="TreeGrafter"/>
</dbReference>
<dbReference type="InterPro" id="IPR036188">
    <property type="entry name" value="FAD/NAD-bd_sf"/>
</dbReference>
<dbReference type="Pfam" id="PF01266">
    <property type="entry name" value="DAO"/>
    <property type="match status" value="1"/>
</dbReference>
<dbReference type="PANTHER" id="PTHR13847">
    <property type="entry name" value="SARCOSINE DEHYDROGENASE-RELATED"/>
    <property type="match status" value="1"/>
</dbReference>
<proteinExistence type="predicted"/>
<keyword evidence="1 3" id="KW-0560">Oxidoreductase</keyword>
<dbReference type="EMBL" id="JAVLSF010000162">
    <property type="protein sequence ID" value="MDR9777758.1"/>
    <property type="molecule type" value="Genomic_DNA"/>
</dbReference>
<name>A0AAJ2H2Y3_9HYPH</name>
<evidence type="ECO:0000259" key="2">
    <source>
        <dbReference type="Pfam" id="PF01266"/>
    </source>
</evidence>
<dbReference type="Gene3D" id="3.50.50.60">
    <property type="entry name" value="FAD/NAD(P)-binding domain"/>
    <property type="match status" value="1"/>
</dbReference>
<feature type="domain" description="FAD dependent oxidoreductase" evidence="2">
    <location>
        <begin position="32"/>
        <end position="90"/>
    </location>
</feature>
<sequence>MSNSTGATTSLWQDLHAKIPADGQQAPDMNVDVCIVGAGISGLSVSYMLSQAGKTVVVLDYDAIGGTMTSRTSAHLMSAMDDRFYKLEQLHGETGAQLIAESHCRAIDLVEEI</sequence>
<evidence type="ECO:0000313" key="4">
    <source>
        <dbReference type="Proteomes" id="UP001268610"/>
    </source>
</evidence>
<evidence type="ECO:0000313" key="3">
    <source>
        <dbReference type="EMBL" id="MDR9777758.1"/>
    </source>
</evidence>
<reference evidence="3" key="1">
    <citation type="submission" date="2023-04" db="EMBL/GenBank/DDBJ databases">
        <title>Genomic characterization of faba bean (Vicia faba) microsymbionts in Mexican soils.</title>
        <authorList>
            <person name="Rivera Orduna F.N."/>
            <person name="Guevara-Luna J."/>
            <person name="Yan J."/>
            <person name="Arroyo-Herrera I."/>
            <person name="Li Y."/>
            <person name="Vasquez-Murrieta M.S."/>
            <person name="Wang E.T."/>
        </authorList>
    </citation>
    <scope>NUCLEOTIDE SEQUENCE</scope>
    <source>
        <strain evidence="3">CH26</strain>
    </source>
</reference>
<dbReference type="AlphaFoldDB" id="A0AAJ2H2Y3"/>